<proteinExistence type="inferred from homology"/>
<dbReference type="NCBIfam" id="TIGR00756">
    <property type="entry name" value="PPR"/>
    <property type="match status" value="3"/>
</dbReference>
<evidence type="ECO:0000256" key="3">
    <source>
        <dbReference type="PROSITE-ProRule" id="PRU00708"/>
    </source>
</evidence>
<name>A0AAN8UHX5_9MAGN</name>
<feature type="region of interest" description="Disordered" evidence="4">
    <location>
        <begin position="14"/>
        <end position="53"/>
    </location>
</feature>
<dbReference type="PANTHER" id="PTHR47936:SF5">
    <property type="entry name" value="PENTACOTRIPEPTIDE-REPEAT REGION OF PRORP DOMAIN-CONTAINING PROTEIN"/>
    <property type="match status" value="1"/>
</dbReference>
<evidence type="ECO:0000256" key="1">
    <source>
        <dbReference type="ARBA" id="ARBA00007626"/>
    </source>
</evidence>
<protein>
    <submittedName>
        <fullName evidence="5">Pentatricopeptide repeat</fullName>
    </submittedName>
</protein>
<dbReference type="EMBL" id="JBAMMX010000026">
    <property type="protein sequence ID" value="KAK6914334.1"/>
    <property type="molecule type" value="Genomic_DNA"/>
</dbReference>
<keyword evidence="6" id="KW-1185">Reference proteome</keyword>
<feature type="repeat" description="PPR" evidence="3">
    <location>
        <begin position="215"/>
        <end position="249"/>
    </location>
</feature>
<dbReference type="GO" id="GO:0010019">
    <property type="term" value="P:chloroplast-nucleus signaling pathway"/>
    <property type="evidence" value="ECO:0007669"/>
    <property type="project" value="TreeGrafter"/>
</dbReference>
<dbReference type="Pfam" id="PF01535">
    <property type="entry name" value="PPR"/>
    <property type="match status" value="1"/>
</dbReference>
<sequence>MSSLCRRLRRIFDASTSLTAKPPKIPKPKTKPETDSKTKAQKPHLNSSSKSPKLYGAISTKFKELSKEDDIGNSHYRLARRLSYLDKLPLIEDLVQNFQNKKMGEGVYDENYACRLIAIYGNARMIDHAYKLFDELPGRNCKRTVKSLNALLQACLVSKQFDKVHEYFRNLPAKFSIDPDITACNIVLRAYCKMGSLDSAELMLDEIGKWGLDPDVITFNTLLAGFHQNGRFPDVEKIWAKMLSCNIVPNIRTYNARLRGLIRETKMSEAVELFEEMKRIGLEPDLFTFNHLVEVLIPVLCENGEYEFALEMCIDGLNRSVHMDKALLQLVVDRLIKESKIKEAKKLVELGKVSCNLQLTLDN</sequence>
<keyword evidence="2" id="KW-0677">Repeat</keyword>
<reference evidence="5 6" key="1">
    <citation type="submission" date="2023-12" db="EMBL/GenBank/DDBJ databases">
        <title>A high-quality genome assembly for Dillenia turbinata (Dilleniales).</title>
        <authorList>
            <person name="Chanderbali A."/>
        </authorList>
    </citation>
    <scope>NUCLEOTIDE SEQUENCE [LARGE SCALE GENOMIC DNA]</scope>
    <source>
        <strain evidence="5">LSX21</strain>
        <tissue evidence="5">Leaf</tissue>
    </source>
</reference>
<dbReference type="Pfam" id="PF13041">
    <property type="entry name" value="PPR_2"/>
    <property type="match status" value="2"/>
</dbReference>
<comment type="similarity">
    <text evidence="1">Belongs to the PPR family. P subfamily.</text>
</comment>
<evidence type="ECO:0000256" key="4">
    <source>
        <dbReference type="SAM" id="MobiDB-lite"/>
    </source>
</evidence>
<organism evidence="5 6">
    <name type="scientific">Dillenia turbinata</name>
    <dbReference type="NCBI Taxonomy" id="194707"/>
    <lineage>
        <taxon>Eukaryota</taxon>
        <taxon>Viridiplantae</taxon>
        <taxon>Streptophyta</taxon>
        <taxon>Embryophyta</taxon>
        <taxon>Tracheophyta</taxon>
        <taxon>Spermatophyta</taxon>
        <taxon>Magnoliopsida</taxon>
        <taxon>eudicotyledons</taxon>
        <taxon>Gunneridae</taxon>
        <taxon>Pentapetalae</taxon>
        <taxon>Dilleniales</taxon>
        <taxon>Dilleniaceae</taxon>
        <taxon>Dillenia</taxon>
    </lineage>
</organism>
<gene>
    <name evidence="5" type="ORF">RJ641_021655</name>
</gene>
<dbReference type="GO" id="GO:0009507">
    <property type="term" value="C:chloroplast"/>
    <property type="evidence" value="ECO:0007669"/>
    <property type="project" value="TreeGrafter"/>
</dbReference>
<evidence type="ECO:0000256" key="2">
    <source>
        <dbReference type="ARBA" id="ARBA00022737"/>
    </source>
</evidence>
<evidence type="ECO:0000313" key="5">
    <source>
        <dbReference type="EMBL" id="KAK6914334.1"/>
    </source>
</evidence>
<feature type="repeat" description="PPR" evidence="3">
    <location>
        <begin position="180"/>
        <end position="214"/>
    </location>
</feature>
<dbReference type="PROSITE" id="PS51375">
    <property type="entry name" value="PPR"/>
    <property type="match status" value="3"/>
</dbReference>
<dbReference type="Gene3D" id="1.25.40.10">
    <property type="entry name" value="Tetratricopeptide repeat domain"/>
    <property type="match status" value="2"/>
</dbReference>
<dbReference type="Proteomes" id="UP001370490">
    <property type="component" value="Unassembled WGS sequence"/>
</dbReference>
<dbReference type="InterPro" id="IPR002885">
    <property type="entry name" value="PPR_rpt"/>
</dbReference>
<dbReference type="AlphaFoldDB" id="A0AAN8UHX5"/>
<dbReference type="GO" id="GO:0031930">
    <property type="term" value="P:mitochondria-nucleus signaling pathway"/>
    <property type="evidence" value="ECO:0007669"/>
    <property type="project" value="TreeGrafter"/>
</dbReference>
<dbReference type="PANTHER" id="PTHR47936">
    <property type="entry name" value="PPR_LONG DOMAIN-CONTAINING PROTEIN"/>
    <property type="match status" value="1"/>
</dbReference>
<dbReference type="InterPro" id="IPR011990">
    <property type="entry name" value="TPR-like_helical_dom_sf"/>
</dbReference>
<evidence type="ECO:0000313" key="6">
    <source>
        <dbReference type="Proteomes" id="UP001370490"/>
    </source>
</evidence>
<comment type="caution">
    <text evidence="5">The sequence shown here is derived from an EMBL/GenBank/DDBJ whole genome shotgun (WGS) entry which is preliminary data.</text>
</comment>
<feature type="repeat" description="PPR" evidence="3">
    <location>
        <begin position="250"/>
        <end position="284"/>
    </location>
</feature>
<accession>A0AAN8UHX5</accession>